<dbReference type="InterPro" id="IPR000014">
    <property type="entry name" value="PAS"/>
</dbReference>
<dbReference type="Gene3D" id="3.30.565.10">
    <property type="entry name" value="Histidine kinase-like ATPase, C-terminal domain"/>
    <property type="match status" value="1"/>
</dbReference>
<evidence type="ECO:0000259" key="17">
    <source>
        <dbReference type="PROSITE" id="PS50885"/>
    </source>
</evidence>
<dbReference type="Pfam" id="PF00512">
    <property type="entry name" value="HisKA"/>
    <property type="match status" value="1"/>
</dbReference>
<dbReference type="PRINTS" id="PR00344">
    <property type="entry name" value="BCTRLSENSOR"/>
</dbReference>
<dbReference type="InterPro" id="IPR005467">
    <property type="entry name" value="His_kinase_dom"/>
</dbReference>
<keyword evidence="4" id="KW-1003">Cell membrane</keyword>
<dbReference type="CDD" id="cd00075">
    <property type="entry name" value="HATPase"/>
    <property type="match status" value="1"/>
</dbReference>
<reference evidence="18 19" key="1">
    <citation type="submission" date="2017-08" db="EMBL/GenBank/DDBJ databases">
        <title>Burning lignite coal seam in the remote Altai Mountains harbors a hydrogen-driven thermophilic microbial community.</title>
        <authorList>
            <person name="Kadnikov V.V."/>
            <person name="Mardanov A.V."/>
            <person name="Ivasenko D."/>
            <person name="Beletsky A.V."/>
            <person name="Karnachuk O.V."/>
            <person name="Ravin N.V."/>
        </authorList>
    </citation>
    <scope>NUCLEOTIDE SEQUENCE [LARGE SCALE GENOMIC DNA]</scope>
    <source>
        <strain evidence="18">AL31</strain>
    </source>
</reference>
<dbReference type="InterPro" id="IPR036890">
    <property type="entry name" value="HATPase_C_sf"/>
</dbReference>
<keyword evidence="11 15" id="KW-1133">Transmembrane helix</keyword>
<keyword evidence="14" id="KW-0175">Coiled coil</keyword>
<dbReference type="FunFam" id="3.30.565.10:FF:000006">
    <property type="entry name" value="Sensor histidine kinase WalK"/>
    <property type="match status" value="1"/>
</dbReference>
<feature type="coiled-coil region" evidence="14">
    <location>
        <begin position="231"/>
        <end position="258"/>
    </location>
</feature>
<dbReference type="CDD" id="cd06225">
    <property type="entry name" value="HAMP"/>
    <property type="match status" value="1"/>
</dbReference>
<dbReference type="InterPro" id="IPR003660">
    <property type="entry name" value="HAMP_dom"/>
</dbReference>
<dbReference type="Gene3D" id="1.10.8.500">
    <property type="entry name" value="HAMP domain in histidine kinase"/>
    <property type="match status" value="1"/>
</dbReference>
<comment type="catalytic activity">
    <reaction evidence="1">
        <text>ATP + protein L-histidine = ADP + protein N-phospho-L-histidine.</text>
        <dbReference type="EC" id="2.7.13.3"/>
    </reaction>
</comment>
<comment type="caution">
    <text evidence="18">The sequence shown here is derived from an EMBL/GenBank/DDBJ whole genome shotgun (WGS) entry which is preliminary data.</text>
</comment>
<evidence type="ECO:0000256" key="4">
    <source>
        <dbReference type="ARBA" id="ARBA00022475"/>
    </source>
</evidence>
<dbReference type="SUPFAM" id="SSF47384">
    <property type="entry name" value="Homodimeric domain of signal transducing histidine kinase"/>
    <property type="match status" value="1"/>
</dbReference>
<keyword evidence="7 15" id="KW-0812">Transmembrane</keyword>
<dbReference type="SUPFAM" id="SSF55785">
    <property type="entry name" value="PYP-like sensor domain (PAS domain)"/>
    <property type="match status" value="1"/>
</dbReference>
<dbReference type="PANTHER" id="PTHR42878">
    <property type="entry name" value="TWO-COMPONENT HISTIDINE KINASE"/>
    <property type="match status" value="1"/>
</dbReference>
<keyword evidence="12" id="KW-0902">Two-component regulatory system</keyword>
<accession>A0A2T5G623</accession>
<keyword evidence="5" id="KW-0597">Phosphoprotein</keyword>
<keyword evidence="6" id="KW-0808">Transferase</keyword>
<dbReference type="SUPFAM" id="SSF55874">
    <property type="entry name" value="ATPase domain of HSP90 chaperone/DNA topoisomerase II/histidine kinase"/>
    <property type="match status" value="1"/>
</dbReference>
<dbReference type="GO" id="GO:0005886">
    <property type="term" value="C:plasma membrane"/>
    <property type="evidence" value="ECO:0007669"/>
    <property type="project" value="UniProtKB-SubCell"/>
</dbReference>
<evidence type="ECO:0000313" key="18">
    <source>
        <dbReference type="EMBL" id="PTQ51632.1"/>
    </source>
</evidence>
<dbReference type="InterPro" id="IPR004358">
    <property type="entry name" value="Sig_transdc_His_kin-like_C"/>
</dbReference>
<evidence type="ECO:0000256" key="9">
    <source>
        <dbReference type="ARBA" id="ARBA00022777"/>
    </source>
</evidence>
<evidence type="ECO:0000256" key="13">
    <source>
        <dbReference type="ARBA" id="ARBA00023136"/>
    </source>
</evidence>
<dbReference type="AlphaFoldDB" id="A0A2T5G623"/>
<dbReference type="GO" id="GO:0005524">
    <property type="term" value="F:ATP binding"/>
    <property type="evidence" value="ECO:0007669"/>
    <property type="project" value="UniProtKB-KW"/>
</dbReference>
<dbReference type="CDD" id="cd00130">
    <property type="entry name" value="PAS"/>
    <property type="match status" value="1"/>
</dbReference>
<evidence type="ECO:0000256" key="5">
    <source>
        <dbReference type="ARBA" id="ARBA00022553"/>
    </source>
</evidence>
<evidence type="ECO:0000313" key="19">
    <source>
        <dbReference type="Proteomes" id="UP000244016"/>
    </source>
</evidence>
<dbReference type="GO" id="GO:0000155">
    <property type="term" value="F:phosphorelay sensor kinase activity"/>
    <property type="evidence" value="ECO:0007669"/>
    <property type="project" value="InterPro"/>
</dbReference>
<evidence type="ECO:0000256" key="15">
    <source>
        <dbReference type="SAM" id="Phobius"/>
    </source>
</evidence>
<dbReference type="GO" id="GO:0030295">
    <property type="term" value="F:protein kinase activator activity"/>
    <property type="evidence" value="ECO:0007669"/>
    <property type="project" value="TreeGrafter"/>
</dbReference>
<evidence type="ECO:0000256" key="14">
    <source>
        <dbReference type="SAM" id="Coils"/>
    </source>
</evidence>
<dbReference type="PANTHER" id="PTHR42878:SF7">
    <property type="entry name" value="SENSOR HISTIDINE KINASE GLRK"/>
    <property type="match status" value="1"/>
</dbReference>
<evidence type="ECO:0000256" key="1">
    <source>
        <dbReference type="ARBA" id="ARBA00000085"/>
    </source>
</evidence>
<keyword evidence="10" id="KW-0067">ATP-binding</keyword>
<evidence type="ECO:0000256" key="7">
    <source>
        <dbReference type="ARBA" id="ARBA00022692"/>
    </source>
</evidence>
<keyword evidence="8" id="KW-0547">Nucleotide-binding</keyword>
<evidence type="ECO:0000256" key="8">
    <source>
        <dbReference type="ARBA" id="ARBA00022741"/>
    </source>
</evidence>
<evidence type="ECO:0000256" key="6">
    <source>
        <dbReference type="ARBA" id="ARBA00022679"/>
    </source>
</evidence>
<evidence type="ECO:0000256" key="2">
    <source>
        <dbReference type="ARBA" id="ARBA00004651"/>
    </source>
</evidence>
<gene>
    <name evidence="18" type="ORF">BLITH_1270</name>
</gene>
<feature type="domain" description="HAMP" evidence="17">
    <location>
        <begin position="187"/>
        <end position="239"/>
    </location>
</feature>
<dbReference type="FunFam" id="1.10.287.130:FF:000001">
    <property type="entry name" value="Two-component sensor histidine kinase"/>
    <property type="match status" value="1"/>
</dbReference>
<dbReference type="Pfam" id="PF08448">
    <property type="entry name" value="PAS_4"/>
    <property type="match status" value="1"/>
</dbReference>
<dbReference type="SMART" id="SM00388">
    <property type="entry name" value="HisKA"/>
    <property type="match status" value="1"/>
</dbReference>
<dbReference type="GO" id="GO:0000156">
    <property type="term" value="F:phosphorelay response regulator activity"/>
    <property type="evidence" value="ECO:0007669"/>
    <property type="project" value="TreeGrafter"/>
</dbReference>
<protein>
    <recommendedName>
        <fullName evidence="3">histidine kinase</fullName>
        <ecNumber evidence="3">2.7.13.3</ecNumber>
    </recommendedName>
</protein>
<dbReference type="InterPro" id="IPR013656">
    <property type="entry name" value="PAS_4"/>
</dbReference>
<feature type="transmembrane region" description="Helical" evidence="15">
    <location>
        <begin position="6"/>
        <end position="29"/>
    </location>
</feature>
<dbReference type="InterPro" id="IPR035965">
    <property type="entry name" value="PAS-like_dom_sf"/>
</dbReference>
<dbReference type="Proteomes" id="UP000244016">
    <property type="component" value="Unassembled WGS sequence"/>
</dbReference>
<evidence type="ECO:0000256" key="10">
    <source>
        <dbReference type="ARBA" id="ARBA00022840"/>
    </source>
</evidence>
<dbReference type="InterPro" id="IPR050351">
    <property type="entry name" value="BphY/WalK/GraS-like"/>
</dbReference>
<name>A0A2T5G623_9BACL</name>
<dbReference type="SMART" id="SM00304">
    <property type="entry name" value="HAMP"/>
    <property type="match status" value="1"/>
</dbReference>
<dbReference type="Gene3D" id="1.10.287.130">
    <property type="match status" value="1"/>
</dbReference>
<evidence type="ECO:0000256" key="3">
    <source>
        <dbReference type="ARBA" id="ARBA00012438"/>
    </source>
</evidence>
<evidence type="ECO:0000256" key="12">
    <source>
        <dbReference type="ARBA" id="ARBA00023012"/>
    </source>
</evidence>
<sequence>MIYRSIVGKLWITVVVFTVVVLIVFSSLLSQFVSGFLLNKELDDLAILARSAAQVLLSSADHEQSRTLEELRWVIEETKDRRLYLVFQPDAPELPQGLRPLTASPEFRSVWSGGSVKLRTTYEEAGKRVPVLVVASGSAVPAGKGAVLIVEPEAGFRPIVEGIDRLILGTIVLSALGVTAWALFLTRRITQPLAEISLAAKRIAEGEYDTHLAYDFQDEIGVLARSFNQMASRLRDSISALREKREELEGVLESMEEGVLLTDTAGTFLHANGAARRLVPSLEEFFSLIRPQWEEAVRERKTVRLAELEFLGRTYHVTLTPLYRDEGSVRGVSVVFRDITLEVRVETLRRDFFANVSHELKTPVALMQGYTEALLDGLARNEEEERELVQIIHEETLRMGRLVQDLLDFSRLEAGRLKLYRRPTSLEELVARLKRRFDPVFREREIRFRYEIEATGSFCLDPDRFEQILTNLVDNALRYTPYGGEIAVRAREEEEVLWFDVSDTGVGIEPEDLPYVFERFYKGDKSRRRGEGGSGLGLAIVKRLVEAHGGRIWVESTLGKGTTFCMRFPLTELRGCGEFNA</sequence>
<proteinExistence type="predicted"/>
<dbReference type="EC" id="2.7.13.3" evidence="3"/>
<dbReference type="PROSITE" id="PS50885">
    <property type="entry name" value="HAMP"/>
    <property type="match status" value="1"/>
</dbReference>
<dbReference type="Pfam" id="PF00672">
    <property type="entry name" value="HAMP"/>
    <property type="match status" value="1"/>
</dbReference>
<dbReference type="SUPFAM" id="SSF158472">
    <property type="entry name" value="HAMP domain-like"/>
    <property type="match status" value="1"/>
</dbReference>
<dbReference type="PROSITE" id="PS50109">
    <property type="entry name" value="HIS_KIN"/>
    <property type="match status" value="1"/>
</dbReference>
<keyword evidence="13 15" id="KW-0472">Membrane</keyword>
<dbReference type="CDD" id="cd00082">
    <property type="entry name" value="HisKA"/>
    <property type="match status" value="1"/>
</dbReference>
<dbReference type="Pfam" id="PF02518">
    <property type="entry name" value="HATPase_c"/>
    <property type="match status" value="1"/>
</dbReference>
<comment type="subcellular location">
    <subcellularLocation>
        <location evidence="2">Cell membrane</location>
        <topology evidence="2">Multi-pass membrane protein</topology>
    </subcellularLocation>
</comment>
<organism evidence="18 19">
    <name type="scientific">Brockia lithotrophica</name>
    <dbReference type="NCBI Taxonomy" id="933949"/>
    <lineage>
        <taxon>Bacteria</taxon>
        <taxon>Bacillati</taxon>
        <taxon>Bacillota</taxon>
        <taxon>Bacilli</taxon>
        <taxon>Bacillales</taxon>
        <taxon>Bacillales Family X. Incertae Sedis</taxon>
        <taxon>Brockia</taxon>
    </lineage>
</organism>
<dbReference type="Gene3D" id="3.30.450.20">
    <property type="entry name" value="PAS domain"/>
    <property type="match status" value="1"/>
</dbReference>
<feature type="domain" description="Histidine kinase" evidence="16">
    <location>
        <begin position="355"/>
        <end position="572"/>
    </location>
</feature>
<evidence type="ECO:0000259" key="16">
    <source>
        <dbReference type="PROSITE" id="PS50109"/>
    </source>
</evidence>
<dbReference type="InterPro" id="IPR003661">
    <property type="entry name" value="HisK_dim/P_dom"/>
</dbReference>
<evidence type="ECO:0000256" key="11">
    <source>
        <dbReference type="ARBA" id="ARBA00022989"/>
    </source>
</evidence>
<dbReference type="InterPro" id="IPR003594">
    <property type="entry name" value="HATPase_dom"/>
</dbReference>
<dbReference type="GO" id="GO:0007234">
    <property type="term" value="P:osmosensory signaling via phosphorelay pathway"/>
    <property type="evidence" value="ECO:0007669"/>
    <property type="project" value="TreeGrafter"/>
</dbReference>
<dbReference type="EMBL" id="PEBW01000004">
    <property type="protein sequence ID" value="PTQ51632.1"/>
    <property type="molecule type" value="Genomic_DNA"/>
</dbReference>
<dbReference type="SMART" id="SM00387">
    <property type="entry name" value="HATPase_c"/>
    <property type="match status" value="1"/>
</dbReference>
<keyword evidence="9" id="KW-0418">Kinase</keyword>
<dbReference type="InterPro" id="IPR036097">
    <property type="entry name" value="HisK_dim/P_sf"/>
</dbReference>